<feature type="chain" id="PRO_5046851528" description="Secreted protein" evidence="1">
    <location>
        <begin position="25"/>
        <end position="85"/>
    </location>
</feature>
<evidence type="ECO:0000313" key="3">
    <source>
        <dbReference type="Proteomes" id="UP000774617"/>
    </source>
</evidence>
<reference evidence="2 3" key="1">
    <citation type="journal article" date="2021" name="Nat. Commun.">
        <title>Genetic determinants of endophytism in the Arabidopsis root mycobiome.</title>
        <authorList>
            <person name="Mesny F."/>
            <person name="Miyauchi S."/>
            <person name="Thiergart T."/>
            <person name="Pickel B."/>
            <person name="Atanasova L."/>
            <person name="Karlsson M."/>
            <person name="Huettel B."/>
            <person name="Barry K.W."/>
            <person name="Haridas S."/>
            <person name="Chen C."/>
            <person name="Bauer D."/>
            <person name="Andreopoulos W."/>
            <person name="Pangilinan J."/>
            <person name="LaButti K."/>
            <person name="Riley R."/>
            <person name="Lipzen A."/>
            <person name="Clum A."/>
            <person name="Drula E."/>
            <person name="Henrissat B."/>
            <person name="Kohler A."/>
            <person name="Grigoriev I.V."/>
            <person name="Martin F.M."/>
            <person name="Hacquard S."/>
        </authorList>
    </citation>
    <scope>NUCLEOTIDE SEQUENCE [LARGE SCALE GENOMIC DNA]</scope>
    <source>
        <strain evidence="2 3">MPI-SDFR-AT-0080</strain>
    </source>
</reference>
<evidence type="ECO:0000256" key="1">
    <source>
        <dbReference type="SAM" id="SignalP"/>
    </source>
</evidence>
<organism evidence="2 3">
    <name type="scientific">Macrophomina phaseolina</name>
    <dbReference type="NCBI Taxonomy" id="35725"/>
    <lineage>
        <taxon>Eukaryota</taxon>
        <taxon>Fungi</taxon>
        <taxon>Dikarya</taxon>
        <taxon>Ascomycota</taxon>
        <taxon>Pezizomycotina</taxon>
        <taxon>Dothideomycetes</taxon>
        <taxon>Dothideomycetes incertae sedis</taxon>
        <taxon>Botryosphaeriales</taxon>
        <taxon>Botryosphaeriaceae</taxon>
        <taxon>Macrophomina</taxon>
    </lineage>
</organism>
<proteinExistence type="predicted"/>
<dbReference type="EMBL" id="JAGTJR010000003">
    <property type="protein sequence ID" value="KAH7062319.1"/>
    <property type="molecule type" value="Genomic_DNA"/>
</dbReference>
<gene>
    <name evidence="2" type="ORF">B0J12DRAFT_234313</name>
</gene>
<feature type="signal peptide" evidence="1">
    <location>
        <begin position="1"/>
        <end position="24"/>
    </location>
</feature>
<accession>A0ABQ8GQ60</accession>
<comment type="caution">
    <text evidence="2">The sequence shown here is derived from an EMBL/GenBank/DDBJ whole genome shotgun (WGS) entry which is preliminary data.</text>
</comment>
<evidence type="ECO:0008006" key="4">
    <source>
        <dbReference type="Google" id="ProtNLM"/>
    </source>
</evidence>
<keyword evidence="3" id="KW-1185">Reference proteome</keyword>
<keyword evidence="1" id="KW-0732">Signal</keyword>
<sequence>MTLYFSFAASTLLLFCPLFQFSFHTSFRVFTEAIKKRKERHLDKSVPGPNGKEKKRVFDFEPRKKREKKTKRRFISFRHLVSSGL</sequence>
<name>A0ABQ8GQ60_9PEZI</name>
<dbReference type="Proteomes" id="UP000774617">
    <property type="component" value="Unassembled WGS sequence"/>
</dbReference>
<protein>
    <recommendedName>
        <fullName evidence="4">Secreted protein</fullName>
    </recommendedName>
</protein>
<evidence type="ECO:0000313" key="2">
    <source>
        <dbReference type="EMBL" id="KAH7062319.1"/>
    </source>
</evidence>